<dbReference type="EMBL" id="JAUKTV010000007">
    <property type="protein sequence ID" value="KAK0735832.1"/>
    <property type="molecule type" value="Genomic_DNA"/>
</dbReference>
<proteinExistence type="predicted"/>
<evidence type="ECO:0000313" key="3">
    <source>
        <dbReference type="Proteomes" id="UP001172159"/>
    </source>
</evidence>
<keyword evidence="1" id="KW-0472">Membrane</keyword>
<sequence>MSSLGYVLLVLRTLFCFFLPLFLPVNDLVKNLEIGYVKTVQVAGTLISFRDYTLMKRSLAFPKRKGGHGIMEVICWGFLLANLDGINYYGI</sequence>
<keyword evidence="1" id="KW-0812">Transmembrane</keyword>
<evidence type="ECO:0000256" key="1">
    <source>
        <dbReference type="SAM" id="Phobius"/>
    </source>
</evidence>
<name>A0AA40EEV6_9PEZI</name>
<accession>A0AA40EEV6</accession>
<organism evidence="2 3">
    <name type="scientific">Apiosordaria backusii</name>
    <dbReference type="NCBI Taxonomy" id="314023"/>
    <lineage>
        <taxon>Eukaryota</taxon>
        <taxon>Fungi</taxon>
        <taxon>Dikarya</taxon>
        <taxon>Ascomycota</taxon>
        <taxon>Pezizomycotina</taxon>
        <taxon>Sordariomycetes</taxon>
        <taxon>Sordariomycetidae</taxon>
        <taxon>Sordariales</taxon>
        <taxon>Lasiosphaeriaceae</taxon>
        <taxon>Apiosordaria</taxon>
    </lineage>
</organism>
<protein>
    <submittedName>
        <fullName evidence="2">Uncharacterized protein</fullName>
    </submittedName>
</protein>
<dbReference type="Proteomes" id="UP001172159">
    <property type="component" value="Unassembled WGS sequence"/>
</dbReference>
<comment type="caution">
    <text evidence="2">The sequence shown here is derived from an EMBL/GenBank/DDBJ whole genome shotgun (WGS) entry which is preliminary data.</text>
</comment>
<gene>
    <name evidence="2" type="ORF">B0T21DRAFT_368618</name>
</gene>
<keyword evidence="1" id="KW-1133">Transmembrane helix</keyword>
<keyword evidence="3" id="KW-1185">Reference proteome</keyword>
<evidence type="ECO:0000313" key="2">
    <source>
        <dbReference type="EMBL" id="KAK0735832.1"/>
    </source>
</evidence>
<dbReference type="AlphaFoldDB" id="A0AA40EEV6"/>
<reference evidence="2" key="1">
    <citation type="submission" date="2023-06" db="EMBL/GenBank/DDBJ databases">
        <title>Genome-scale phylogeny and comparative genomics of the fungal order Sordariales.</title>
        <authorList>
            <consortium name="Lawrence Berkeley National Laboratory"/>
            <person name="Hensen N."/>
            <person name="Bonometti L."/>
            <person name="Westerberg I."/>
            <person name="Brannstrom I.O."/>
            <person name="Guillou S."/>
            <person name="Cros-Aarteil S."/>
            <person name="Calhoun S."/>
            <person name="Haridas S."/>
            <person name="Kuo A."/>
            <person name="Mondo S."/>
            <person name="Pangilinan J."/>
            <person name="Riley R."/>
            <person name="Labutti K."/>
            <person name="Andreopoulos B."/>
            <person name="Lipzen A."/>
            <person name="Chen C."/>
            <person name="Yanf M."/>
            <person name="Daum C."/>
            <person name="Ng V."/>
            <person name="Clum A."/>
            <person name="Steindorff A."/>
            <person name="Ohm R."/>
            <person name="Martin F."/>
            <person name="Silar P."/>
            <person name="Natvig D."/>
            <person name="Lalanne C."/>
            <person name="Gautier V."/>
            <person name="Ament-Velasquez S.L."/>
            <person name="Kruys A."/>
            <person name="Hutchinson M.I."/>
            <person name="Powell A.J."/>
            <person name="Barry K."/>
            <person name="Miller A.N."/>
            <person name="Grigoriev I.V."/>
            <person name="Debuchy R."/>
            <person name="Gladieux P."/>
            <person name="Thoren M.H."/>
            <person name="Johannesson H."/>
        </authorList>
    </citation>
    <scope>NUCLEOTIDE SEQUENCE</scope>
    <source>
        <strain evidence="2">CBS 540.89</strain>
    </source>
</reference>
<feature type="transmembrane region" description="Helical" evidence="1">
    <location>
        <begin position="6"/>
        <end position="25"/>
    </location>
</feature>